<dbReference type="PROSITE" id="PS50405">
    <property type="entry name" value="GST_CTER"/>
    <property type="match status" value="1"/>
</dbReference>
<dbReference type="EMBL" id="JAACJJ010000031">
    <property type="protein sequence ID" value="KAF5318068.1"/>
    <property type="molecule type" value="Genomic_DNA"/>
</dbReference>
<dbReference type="SUPFAM" id="SSF52833">
    <property type="entry name" value="Thioredoxin-like"/>
    <property type="match status" value="1"/>
</dbReference>
<dbReference type="InterPro" id="IPR036282">
    <property type="entry name" value="Glutathione-S-Trfase_C_sf"/>
</dbReference>
<dbReference type="InterPro" id="IPR004046">
    <property type="entry name" value="GST_C"/>
</dbReference>
<dbReference type="Gene3D" id="1.20.1050.10">
    <property type="match status" value="1"/>
</dbReference>
<dbReference type="InterPro" id="IPR010987">
    <property type="entry name" value="Glutathione-S-Trfase_C-like"/>
</dbReference>
<dbReference type="Pfam" id="PF02798">
    <property type="entry name" value="GST_N"/>
    <property type="match status" value="1"/>
</dbReference>
<evidence type="ECO:0000259" key="3">
    <source>
        <dbReference type="PROSITE" id="PS50404"/>
    </source>
</evidence>
<dbReference type="SFLD" id="SFLDG01151">
    <property type="entry name" value="Main.2:_Nu-like"/>
    <property type="match status" value="1"/>
</dbReference>
<protein>
    <recommendedName>
        <fullName evidence="7">Glutathione S-transferase</fullName>
    </recommendedName>
</protein>
<evidence type="ECO:0000256" key="1">
    <source>
        <dbReference type="ARBA" id="ARBA00007409"/>
    </source>
</evidence>
<dbReference type="PANTHER" id="PTHR44051">
    <property type="entry name" value="GLUTATHIONE S-TRANSFERASE-RELATED"/>
    <property type="match status" value="1"/>
</dbReference>
<feature type="domain" description="GST N-terminal" evidence="3">
    <location>
        <begin position="5"/>
        <end position="94"/>
    </location>
</feature>
<evidence type="ECO:0000313" key="6">
    <source>
        <dbReference type="Proteomes" id="UP000567179"/>
    </source>
</evidence>
<dbReference type="Pfam" id="PF00043">
    <property type="entry name" value="GST_C"/>
    <property type="match status" value="1"/>
</dbReference>
<dbReference type="PANTHER" id="PTHR44051:SF8">
    <property type="entry name" value="GLUTATHIONE S-TRANSFERASE GSTA"/>
    <property type="match status" value="1"/>
</dbReference>
<feature type="domain" description="GST C-terminal" evidence="4">
    <location>
        <begin position="103"/>
        <end position="224"/>
    </location>
</feature>
<dbReference type="SFLD" id="SFLDG00358">
    <property type="entry name" value="Main_(cytGST)"/>
    <property type="match status" value="1"/>
</dbReference>
<dbReference type="OrthoDB" id="422574at2759"/>
<reference evidence="5 6" key="1">
    <citation type="journal article" date="2020" name="ISME J.">
        <title>Uncovering the hidden diversity of litter-decomposition mechanisms in mushroom-forming fungi.</title>
        <authorList>
            <person name="Floudas D."/>
            <person name="Bentzer J."/>
            <person name="Ahren D."/>
            <person name="Johansson T."/>
            <person name="Persson P."/>
            <person name="Tunlid A."/>
        </authorList>
    </citation>
    <scope>NUCLEOTIDE SEQUENCE [LARGE SCALE GENOMIC DNA]</scope>
    <source>
        <strain evidence="5 6">CBS 101986</strain>
    </source>
</reference>
<evidence type="ECO:0008006" key="7">
    <source>
        <dbReference type="Google" id="ProtNLM"/>
    </source>
</evidence>
<dbReference type="AlphaFoldDB" id="A0A8H5B8V9"/>
<evidence type="ECO:0000256" key="2">
    <source>
        <dbReference type="RuleBase" id="RU003494"/>
    </source>
</evidence>
<evidence type="ECO:0000313" key="5">
    <source>
        <dbReference type="EMBL" id="KAF5318068.1"/>
    </source>
</evidence>
<dbReference type="CDD" id="cd03048">
    <property type="entry name" value="GST_N_Ure2p_like"/>
    <property type="match status" value="1"/>
</dbReference>
<sequence>MSDAMKPITLYTGTTPNGHMASIALEEIKAFNPSVDYGVFKIDIMTNIQKEPWFIKLNPNGRIPTLVDHTRGDFKVFETSAILLYLAQHHDKDHLIWFDSEKDPENYSEMLQWMCFAHGGVGPMQGQANHFLQFAPEDIPYAKKRYTDETKRLYGVLQIRLQNRDWFAGSGRGKFSLADIRIFPWVRIHSFSGIENLDEWPAVKAWAARTLERPGVQAGIKVPQ</sequence>
<dbReference type="Proteomes" id="UP000567179">
    <property type="component" value="Unassembled WGS sequence"/>
</dbReference>
<organism evidence="5 6">
    <name type="scientific">Psilocybe cf. subviscida</name>
    <dbReference type="NCBI Taxonomy" id="2480587"/>
    <lineage>
        <taxon>Eukaryota</taxon>
        <taxon>Fungi</taxon>
        <taxon>Dikarya</taxon>
        <taxon>Basidiomycota</taxon>
        <taxon>Agaricomycotina</taxon>
        <taxon>Agaricomycetes</taxon>
        <taxon>Agaricomycetidae</taxon>
        <taxon>Agaricales</taxon>
        <taxon>Agaricineae</taxon>
        <taxon>Strophariaceae</taxon>
        <taxon>Psilocybe</taxon>
    </lineage>
</organism>
<comment type="caution">
    <text evidence="5">The sequence shown here is derived from an EMBL/GenBank/DDBJ whole genome shotgun (WGS) entry which is preliminary data.</text>
</comment>
<accession>A0A8H5B8V9</accession>
<proteinExistence type="inferred from homology"/>
<dbReference type="PROSITE" id="PS50404">
    <property type="entry name" value="GST_NTER"/>
    <property type="match status" value="1"/>
</dbReference>
<dbReference type="InterPro" id="IPR036249">
    <property type="entry name" value="Thioredoxin-like_sf"/>
</dbReference>
<comment type="similarity">
    <text evidence="1 2">Belongs to the GST superfamily.</text>
</comment>
<dbReference type="Gene3D" id="3.40.30.10">
    <property type="entry name" value="Glutaredoxin"/>
    <property type="match status" value="1"/>
</dbReference>
<dbReference type="SFLD" id="SFLDS00019">
    <property type="entry name" value="Glutathione_Transferase_(cytos"/>
    <property type="match status" value="1"/>
</dbReference>
<keyword evidence="6" id="KW-1185">Reference proteome</keyword>
<evidence type="ECO:0000259" key="4">
    <source>
        <dbReference type="PROSITE" id="PS50405"/>
    </source>
</evidence>
<dbReference type="InterPro" id="IPR004045">
    <property type="entry name" value="Glutathione_S-Trfase_N"/>
</dbReference>
<dbReference type="SUPFAM" id="SSF47616">
    <property type="entry name" value="GST C-terminal domain-like"/>
    <property type="match status" value="1"/>
</dbReference>
<name>A0A8H5B8V9_9AGAR</name>
<dbReference type="InterPro" id="IPR040079">
    <property type="entry name" value="Glutathione_S-Trfase"/>
</dbReference>
<gene>
    <name evidence="5" type="ORF">D9619_012165</name>
</gene>